<evidence type="ECO:0000313" key="3">
    <source>
        <dbReference type="Proteomes" id="UP000054047"/>
    </source>
</evidence>
<sequence>MEAELTQHKGIIDLSSKLHANVVAPADMNSEWNEMFGDGDKISDDKSTEERKTSHLQMQTRSS</sequence>
<dbReference type="Proteomes" id="UP000054047">
    <property type="component" value="Unassembled WGS sequence"/>
</dbReference>
<accession>A0A0C2GSG4</accession>
<protein>
    <submittedName>
        <fullName evidence="2">Uncharacterized protein</fullName>
    </submittedName>
</protein>
<evidence type="ECO:0000256" key="1">
    <source>
        <dbReference type="SAM" id="MobiDB-lite"/>
    </source>
</evidence>
<feature type="region of interest" description="Disordered" evidence="1">
    <location>
        <begin position="33"/>
        <end position="63"/>
    </location>
</feature>
<keyword evidence="3" id="KW-1185">Reference proteome</keyword>
<name>A0A0C2GSG4_9BILA</name>
<reference evidence="2 3" key="1">
    <citation type="submission" date="2013-12" db="EMBL/GenBank/DDBJ databases">
        <title>Draft genome of the parsitic nematode Ancylostoma duodenale.</title>
        <authorList>
            <person name="Mitreva M."/>
        </authorList>
    </citation>
    <scope>NUCLEOTIDE SEQUENCE [LARGE SCALE GENOMIC DNA]</scope>
    <source>
        <strain evidence="2 3">Zhejiang</strain>
    </source>
</reference>
<proteinExistence type="predicted"/>
<dbReference type="EMBL" id="KN728177">
    <property type="protein sequence ID" value="KIH64235.1"/>
    <property type="molecule type" value="Genomic_DNA"/>
</dbReference>
<gene>
    <name evidence="2" type="ORF">ANCDUO_05454</name>
</gene>
<organism evidence="2 3">
    <name type="scientific">Ancylostoma duodenale</name>
    <dbReference type="NCBI Taxonomy" id="51022"/>
    <lineage>
        <taxon>Eukaryota</taxon>
        <taxon>Metazoa</taxon>
        <taxon>Ecdysozoa</taxon>
        <taxon>Nematoda</taxon>
        <taxon>Chromadorea</taxon>
        <taxon>Rhabditida</taxon>
        <taxon>Rhabditina</taxon>
        <taxon>Rhabditomorpha</taxon>
        <taxon>Strongyloidea</taxon>
        <taxon>Ancylostomatidae</taxon>
        <taxon>Ancylostomatinae</taxon>
        <taxon>Ancylostoma</taxon>
    </lineage>
</organism>
<feature type="compositionally biased region" description="Basic and acidic residues" evidence="1">
    <location>
        <begin position="38"/>
        <end position="53"/>
    </location>
</feature>
<dbReference type="AlphaFoldDB" id="A0A0C2GSG4"/>
<evidence type="ECO:0000313" key="2">
    <source>
        <dbReference type="EMBL" id="KIH64235.1"/>
    </source>
</evidence>